<feature type="compositionally biased region" description="Acidic residues" evidence="2">
    <location>
        <begin position="508"/>
        <end position="525"/>
    </location>
</feature>
<dbReference type="Proteomes" id="UP000239899">
    <property type="component" value="Unassembled WGS sequence"/>
</dbReference>
<evidence type="ECO:0000259" key="3">
    <source>
        <dbReference type="PROSITE" id="PS51192"/>
    </source>
</evidence>
<dbReference type="CDD" id="cd00085">
    <property type="entry name" value="HNHc"/>
    <property type="match status" value="1"/>
</dbReference>
<feature type="compositionally biased region" description="Low complexity" evidence="2">
    <location>
        <begin position="850"/>
        <end position="862"/>
    </location>
</feature>
<dbReference type="InterPro" id="IPR003615">
    <property type="entry name" value="HNH_nuc"/>
</dbReference>
<dbReference type="Pfam" id="PF01844">
    <property type="entry name" value="HNH"/>
    <property type="match status" value="1"/>
</dbReference>
<dbReference type="EMBL" id="LHPG02000013">
    <property type="protein sequence ID" value="PRW44334.1"/>
    <property type="molecule type" value="Genomic_DNA"/>
</dbReference>
<keyword evidence="1" id="KW-0378">Hydrolase</keyword>
<dbReference type="InterPro" id="IPR002711">
    <property type="entry name" value="HNH"/>
</dbReference>
<dbReference type="SMART" id="SM00487">
    <property type="entry name" value="DEXDc"/>
    <property type="match status" value="1"/>
</dbReference>
<dbReference type="Pfam" id="PF00271">
    <property type="entry name" value="Helicase_C"/>
    <property type="match status" value="1"/>
</dbReference>
<feature type="region of interest" description="Disordered" evidence="2">
    <location>
        <begin position="481"/>
        <end position="541"/>
    </location>
</feature>
<evidence type="ECO:0000313" key="5">
    <source>
        <dbReference type="EMBL" id="PRW44334.1"/>
    </source>
</evidence>
<dbReference type="GO" id="GO:0004520">
    <property type="term" value="F:DNA endonuclease activity"/>
    <property type="evidence" value="ECO:0007669"/>
    <property type="project" value="TreeGrafter"/>
</dbReference>
<feature type="compositionally biased region" description="Gly residues" evidence="2">
    <location>
        <begin position="1152"/>
        <end position="1163"/>
    </location>
</feature>
<evidence type="ECO:0000313" key="6">
    <source>
        <dbReference type="Proteomes" id="UP000239899"/>
    </source>
</evidence>
<feature type="compositionally biased region" description="Low complexity" evidence="2">
    <location>
        <begin position="821"/>
        <end position="842"/>
    </location>
</feature>
<dbReference type="InterPro" id="IPR000330">
    <property type="entry name" value="SNF2_N"/>
</dbReference>
<keyword evidence="6" id="KW-1185">Reference proteome</keyword>
<dbReference type="Gene3D" id="3.40.50.300">
    <property type="entry name" value="P-loop containing nucleotide triphosphate hydrolases"/>
    <property type="match status" value="1"/>
</dbReference>
<protein>
    <submittedName>
        <fullName evidence="5">DNA annealing helicase and endonuclease ZRANB3</fullName>
    </submittedName>
</protein>
<dbReference type="GO" id="GO:0006281">
    <property type="term" value="P:DNA repair"/>
    <property type="evidence" value="ECO:0007669"/>
    <property type="project" value="TreeGrafter"/>
</dbReference>
<dbReference type="GO" id="GO:0008270">
    <property type="term" value="F:zinc ion binding"/>
    <property type="evidence" value="ECO:0007669"/>
    <property type="project" value="InterPro"/>
</dbReference>
<dbReference type="STRING" id="3076.A0A2P6TJS2"/>
<organism evidence="5 6">
    <name type="scientific">Chlorella sorokiniana</name>
    <name type="common">Freshwater green alga</name>
    <dbReference type="NCBI Taxonomy" id="3076"/>
    <lineage>
        <taxon>Eukaryota</taxon>
        <taxon>Viridiplantae</taxon>
        <taxon>Chlorophyta</taxon>
        <taxon>core chlorophytes</taxon>
        <taxon>Trebouxiophyceae</taxon>
        <taxon>Chlorellales</taxon>
        <taxon>Chlorellaceae</taxon>
        <taxon>Chlorella clade</taxon>
        <taxon>Chlorella</taxon>
    </lineage>
</organism>
<dbReference type="PROSITE" id="PS51192">
    <property type="entry name" value="HELICASE_ATP_BIND_1"/>
    <property type="match status" value="1"/>
</dbReference>
<evidence type="ECO:0000256" key="1">
    <source>
        <dbReference type="ARBA" id="ARBA00022801"/>
    </source>
</evidence>
<comment type="caution">
    <text evidence="5">The sequence shown here is derived from an EMBL/GenBank/DDBJ whole genome shotgun (WGS) entry which is preliminary data.</text>
</comment>
<feature type="domain" description="Helicase ATP-binding" evidence="3">
    <location>
        <begin position="212"/>
        <end position="401"/>
    </location>
</feature>
<dbReference type="InterPro" id="IPR027417">
    <property type="entry name" value="P-loop_NTPase"/>
</dbReference>
<dbReference type="GO" id="GO:0003676">
    <property type="term" value="F:nucleic acid binding"/>
    <property type="evidence" value="ECO:0007669"/>
    <property type="project" value="InterPro"/>
</dbReference>
<dbReference type="Gene3D" id="3.40.50.10810">
    <property type="entry name" value="Tandem AAA-ATPase domain"/>
    <property type="match status" value="1"/>
</dbReference>
<sequence length="1178" mass="126220">MATLRVGQTAQVFALQAQLPQQVQQPPPPSQQQGGGPRGPPAAAAELIRRCHLFRRAPAPRPVPTHDKCPGVYGRGCDGSLRLVRWMEGCHFFACSAYPECHYREYPPPHKLTPELSITLDRKAQTVAVSPQLGAEAAVAACGGVAAVLAAAGVDLRRALGQPQGMVPQPTLKSARGMVRVLPSPDQAATLYAKLPPFLERALLPFQREGVRFGLARGGRCLIADEMGVGKTVQAIALASCFEDEWPLLVIVPASLRLVWAEELEKWLPHLRPSGIHVIEGKEDRVGQGSLPHVVITSYEMMQRLTCDACKGRGGQQASVCSGTRPPCRDTQNCMASQRWRIVIVDESHTLRTSNKPPDALHTEAVVAAVKAARRAILLTGTPSLSRPFDLFRQVDALVPGLLGTNRTVFASAYCNRREVPRPGYHHGGNGGERRMRYDVSGLSRGAELHDMLKAEIMLRRLKRDVLSQLPPKRRQIIRLPKPAASEWPKAPRGAKRHKAAASKAEESCSEVEEEEDGGDSEGEGGETNADGSPKVMSAAHRTGLAKASSVIEWLMTALGVRGGGRGGGKRQGQQGGDDGDEDGGSNAGASSASDAPKFLVFAHHKTVMNRLAAALEGATGYAPVGYVRIDGGTDPEDRRAAVRRFASDASVRVALLSVTAAGVGLDFSSASVVVFAELPDEVAHVRQAEDRAHRQGQRNPVNIYFLCAKGTTDDRRWQHLNRSLARVAAVHDGAGLAPAGGPAGAEAPAAAAELPAQAAEPVEVWFEVSGNTGRIHFHGAPDGSVPLRLSLPIDALLAGDSPPLEELMEAVRLPGWEAPQQQQQQQQAAAMDLDAPGDASPPAVPAVPGPQQQQQPGPQRPAVVGTVGVLALDGHVTPARLAAMLAEAREFAAEWRELRGLHQARLQGRVLRVPLDKAAEEVDRAAAAAGKLGLATKRFVDEQRTDLALPPGAEWKPVRVAFKRYNRESTYQQPFLPDGARLCINCAKRVPGAAAAQPAETVLEGMTNLFCSGECEGRFALKSNGSAYRRALFKLERGICVSCRLDCHTLVKRLQAVEKGSRGWEEQRRRIIAARAPRFMARGYKAYLDALVRRAVEGNAWQADHILPVYKGGGLCDVDNLRTLCVACHADVTKAQTKERAATRQQEKAARGGGGGAGGSAGWGDVELEYQGGGGRR</sequence>
<dbReference type="InterPro" id="IPR038718">
    <property type="entry name" value="SNF2-like_sf"/>
</dbReference>
<reference evidence="5 6" key="1">
    <citation type="journal article" date="2018" name="Plant J.">
        <title>Genome sequences of Chlorella sorokiniana UTEX 1602 and Micractinium conductrix SAG 241.80: implications to maltose excretion by a green alga.</title>
        <authorList>
            <person name="Arriola M.B."/>
            <person name="Velmurugan N."/>
            <person name="Zhang Y."/>
            <person name="Plunkett M.H."/>
            <person name="Hondzo H."/>
            <person name="Barney B.M."/>
        </authorList>
    </citation>
    <scope>NUCLEOTIDE SEQUENCE [LARGE SCALE GENOMIC DNA]</scope>
    <source>
        <strain evidence="6">UTEX 1602</strain>
    </source>
</reference>
<dbReference type="AlphaFoldDB" id="A0A2P6TJS2"/>
<feature type="compositionally biased region" description="Gly residues" evidence="2">
    <location>
        <begin position="562"/>
        <end position="577"/>
    </location>
</feature>
<keyword evidence="5" id="KW-0547">Nucleotide-binding</keyword>
<feature type="region of interest" description="Disordered" evidence="2">
    <location>
        <begin position="818"/>
        <end position="862"/>
    </location>
</feature>
<dbReference type="GO" id="GO:0005524">
    <property type="term" value="F:ATP binding"/>
    <property type="evidence" value="ECO:0007669"/>
    <property type="project" value="InterPro"/>
</dbReference>
<keyword evidence="5" id="KW-0347">Helicase</keyword>
<dbReference type="InterPro" id="IPR014001">
    <property type="entry name" value="Helicase_ATP-bd"/>
</dbReference>
<accession>A0A2P6TJS2</accession>
<evidence type="ECO:0000259" key="4">
    <source>
        <dbReference type="PROSITE" id="PS51194"/>
    </source>
</evidence>
<dbReference type="SMART" id="SM00490">
    <property type="entry name" value="HELICc"/>
    <property type="match status" value="1"/>
</dbReference>
<feature type="region of interest" description="Disordered" evidence="2">
    <location>
        <begin position="562"/>
        <end position="593"/>
    </location>
</feature>
<evidence type="ECO:0000256" key="2">
    <source>
        <dbReference type="SAM" id="MobiDB-lite"/>
    </source>
</evidence>
<dbReference type="OrthoDB" id="2801544at2759"/>
<feature type="compositionally biased region" description="Basic and acidic residues" evidence="2">
    <location>
        <begin position="1138"/>
        <end position="1151"/>
    </location>
</feature>
<dbReference type="InterPro" id="IPR001650">
    <property type="entry name" value="Helicase_C-like"/>
</dbReference>
<dbReference type="PANTHER" id="PTHR45766">
    <property type="entry name" value="DNA ANNEALING HELICASE AND ENDONUCLEASE ZRANB3 FAMILY MEMBER"/>
    <property type="match status" value="1"/>
</dbReference>
<keyword evidence="5" id="KW-0067">ATP-binding</keyword>
<keyword evidence="5" id="KW-0255">Endonuclease</keyword>
<dbReference type="SUPFAM" id="SSF52540">
    <property type="entry name" value="P-loop containing nucleoside triphosphate hydrolases"/>
    <property type="match status" value="2"/>
</dbReference>
<feature type="domain" description="Helicase C-terminal" evidence="4">
    <location>
        <begin position="572"/>
        <end position="743"/>
    </location>
</feature>
<dbReference type="Gene3D" id="1.10.30.50">
    <property type="match status" value="1"/>
</dbReference>
<dbReference type="GO" id="GO:0016787">
    <property type="term" value="F:hydrolase activity"/>
    <property type="evidence" value="ECO:0007669"/>
    <property type="project" value="UniProtKB-KW"/>
</dbReference>
<dbReference type="Pfam" id="PF00176">
    <property type="entry name" value="SNF2-rel_dom"/>
    <property type="match status" value="1"/>
</dbReference>
<dbReference type="PANTHER" id="PTHR45766:SF5">
    <property type="entry name" value="SNF2 DOMAIN-CONTAINING PROTEIN _ HELICASE DOMAIN-CONTAINING PROTEIN _ HNH ENDONUCLEASE DOMAIN-CONTAINING PROTEIN"/>
    <property type="match status" value="1"/>
</dbReference>
<dbReference type="GO" id="GO:0031297">
    <property type="term" value="P:replication fork processing"/>
    <property type="evidence" value="ECO:0007669"/>
    <property type="project" value="TreeGrafter"/>
</dbReference>
<dbReference type="GO" id="GO:0004386">
    <property type="term" value="F:helicase activity"/>
    <property type="evidence" value="ECO:0007669"/>
    <property type="project" value="UniProtKB-KW"/>
</dbReference>
<gene>
    <name evidence="5" type="ORF">C2E21_6821</name>
</gene>
<dbReference type="CDD" id="cd18793">
    <property type="entry name" value="SF2_C_SNF"/>
    <property type="match status" value="1"/>
</dbReference>
<dbReference type="InterPro" id="IPR049730">
    <property type="entry name" value="SNF2/RAD54-like_C"/>
</dbReference>
<keyword evidence="5" id="KW-0540">Nuclease</keyword>
<dbReference type="PROSITE" id="PS51194">
    <property type="entry name" value="HELICASE_CTER"/>
    <property type="match status" value="1"/>
</dbReference>
<name>A0A2P6TJS2_CHLSO</name>
<feature type="region of interest" description="Disordered" evidence="2">
    <location>
        <begin position="19"/>
        <end position="42"/>
    </location>
</feature>
<proteinExistence type="predicted"/>
<feature type="region of interest" description="Disordered" evidence="2">
    <location>
        <begin position="1138"/>
        <end position="1178"/>
    </location>
</feature>
<dbReference type="GO" id="GO:0043596">
    <property type="term" value="C:nuclear replication fork"/>
    <property type="evidence" value="ECO:0007669"/>
    <property type="project" value="TreeGrafter"/>
</dbReference>